<keyword evidence="2 4" id="KW-0808">Transferase</keyword>
<reference evidence="7" key="2">
    <citation type="submission" date="2022-01" db="EMBL/GenBank/DDBJ databases">
        <authorList>
            <person name="Zivanovic Y."/>
            <person name="Moreira D."/>
            <person name="Lopez-Garcia P."/>
        </authorList>
    </citation>
    <scope>NUCLEOTIDE SEQUENCE</scope>
    <source>
        <strain evidence="7">G9</strain>
    </source>
</reference>
<evidence type="ECO:0000256" key="5">
    <source>
        <dbReference type="PROSITE-ProRule" id="PRU10015"/>
    </source>
</evidence>
<proteinExistence type="inferred from homology"/>
<dbReference type="CDD" id="cd02440">
    <property type="entry name" value="AdoMet_MTases"/>
    <property type="match status" value="1"/>
</dbReference>
<keyword evidence="3 4" id="KW-0949">S-adenosyl-L-methionine</keyword>
<dbReference type="SUPFAM" id="SSF50249">
    <property type="entry name" value="Nucleic acid-binding proteins"/>
    <property type="match status" value="1"/>
</dbReference>
<dbReference type="PROSITE" id="PS01231">
    <property type="entry name" value="TRMA_2"/>
    <property type="match status" value="1"/>
</dbReference>
<dbReference type="PROSITE" id="PS51687">
    <property type="entry name" value="SAM_MT_RNA_M5U"/>
    <property type="match status" value="1"/>
</dbReference>
<comment type="similarity">
    <text evidence="4">Belongs to the class I-like SAM-binding methyltransferase superfamily. RNA M5U methyltransferase family.</text>
</comment>
<dbReference type="Proteomes" id="UP001154265">
    <property type="component" value="Unassembled WGS sequence"/>
</dbReference>
<evidence type="ECO:0000256" key="2">
    <source>
        <dbReference type="ARBA" id="ARBA00022679"/>
    </source>
</evidence>
<dbReference type="EMBL" id="JAKKUT010000001">
    <property type="protein sequence ID" value="MDG2989644.1"/>
    <property type="molecule type" value="Genomic_DNA"/>
</dbReference>
<dbReference type="Pfam" id="PF05958">
    <property type="entry name" value="tRNA_U5-meth_tr"/>
    <property type="match status" value="1"/>
</dbReference>
<dbReference type="PROSITE" id="PS50926">
    <property type="entry name" value="TRAM"/>
    <property type="match status" value="1"/>
</dbReference>
<feature type="domain" description="TRAM" evidence="6">
    <location>
        <begin position="9"/>
        <end position="67"/>
    </location>
</feature>
<keyword evidence="8" id="KW-1185">Reference proteome</keyword>
<evidence type="ECO:0000313" key="8">
    <source>
        <dbReference type="Proteomes" id="UP001154265"/>
    </source>
</evidence>
<dbReference type="RefSeq" id="WP_277865561.1">
    <property type="nucleotide sequence ID" value="NZ_JAKKUT010000001.1"/>
</dbReference>
<dbReference type="SUPFAM" id="SSF53335">
    <property type="entry name" value="S-adenosyl-L-methionine-dependent methyltransferases"/>
    <property type="match status" value="1"/>
</dbReference>
<dbReference type="InterPro" id="IPR030391">
    <property type="entry name" value="MeTrfase_TrmA_CS"/>
</dbReference>
<dbReference type="PANTHER" id="PTHR11061:SF30">
    <property type="entry name" value="TRNA (URACIL(54)-C(5))-METHYLTRANSFERASE"/>
    <property type="match status" value="1"/>
</dbReference>
<dbReference type="Pfam" id="PF01938">
    <property type="entry name" value="TRAM"/>
    <property type="match status" value="1"/>
</dbReference>
<reference evidence="7" key="1">
    <citation type="journal article" date="2022" name="Genome Biol. Evol.">
        <title>A New Gene Family Diagnostic for Intracellular Biomineralization of Amorphous Ca Carbonates by Cyanobacteria.</title>
        <authorList>
            <person name="Benzerara K."/>
            <person name="Duprat E."/>
            <person name="Bitard-Feildel T."/>
            <person name="Caumes G."/>
            <person name="Cassier-Chauvat C."/>
            <person name="Chauvat F."/>
            <person name="Dezi M."/>
            <person name="Diop S.I."/>
            <person name="Gaschignard G."/>
            <person name="Gorgen S."/>
            <person name="Gugger M."/>
            <person name="Lopez-Garcia P."/>
            <person name="Millet M."/>
            <person name="Skouri-Panet F."/>
            <person name="Moreira D."/>
            <person name="Callebaut I."/>
        </authorList>
    </citation>
    <scope>NUCLEOTIDE SEQUENCE</scope>
    <source>
        <strain evidence="7">G9</strain>
    </source>
</reference>
<dbReference type="PROSITE" id="PS01230">
    <property type="entry name" value="TRMA_1"/>
    <property type="match status" value="1"/>
</dbReference>
<evidence type="ECO:0000256" key="1">
    <source>
        <dbReference type="ARBA" id="ARBA00022603"/>
    </source>
</evidence>
<feature type="binding site" evidence="4">
    <location>
        <position position="341"/>
    </location>
    <ligand>
        <name>S-adenosyl-L-methionine</name>
        <dbReference type="ChEBI" id="CHEBI:59789"/>
    </ligand>
</feature>
<dbReference type="InterPro" id="IPR030390">
    <property type="entry name" value="MeTrfase_TrmA_AS"/>
</dbReference>
<evidence type="ECO:0000256" key="4">
    <source>
        <dbReference type="PROSITE-ProRule" id="PRU01024"/>
    </source>
</evidence>
<evidence type="ECO:0000256" key="3">
    <source>
        <dbReference type="ARBA" id="ARBA00022691"/>
    </source>
</evidence>
<protein>
    <submittedName>
        <fullName evidence="7">23S rRNA (Uracil(1939)-C(5))-methyltransferase RlmD</fullName>
        <ecNumber evidence="7">2.1.1.190</ecNumber>
    </submittedName>
</protein>
<dbReference type="InterPro" id="IPR012340">
    <property type="entry name" value="NA-bd_OB-fold"/>
</dbReference>
<organism evidence="7 8">
    <name type="scientific">Candidatus Synechococcus calcipolaris G9</name>
    <dbReference type="NCBI Taxonomy" id="1497997"/>
    <lineage>
        <taxon>Bacteria</taxon>
        <taxon>Bacillati</taxon>
        <taxon>Cyanobacteriota</taxon>
        <taxon>Cyanophyceae</taxon>
        <taxon>Synechococcales</taxon>
        <taxon>Synechococcaceae</taxon>
        <taxon>Synechococcus</taxon>
    </lineage>
</organism>
<dbReference type="Gene3D" id="2.40.50.1070">
    <property type="match status" value="1"/>
</dbReference>
<accession>A0ABT6EVU9</accession>
<dbReference type="EC" id="2.1.1.190" evidence="7"/>
<evidence type="ECO:0000259" key="6">
    <source>
        <dbReference type="PROSITE" id="PS50926"/>
    </source>
</evidence>
<dbReference type="Gene3D" id="3.40.50.150">
    <property type="entry name" value="Vaccinia Virus protein VP39"/>
    <property type="match status" value="1"/>
</dbReference>
<feature type="binding site" evidence="4">
    <location>
        <position position="320"/>
    </location>
    <ligand>
        <name>S-adenosyl-L-methionine</name>
        <dbReference type="ChEBI" id="CHEBI:59789"/>
    </ligand>
</feature>
<feature type="binding site" evidence="4">
    <location>
        <position position="386"/>
    </location>
    <ligand>
        <name>S-adenosyl-L-methionine</name>
        <dbReference type="ChEBI" id="CHEBI:59789"/>
    </ligand>
</feature>
<dbReference type="GO" id="GO:0032259">
    <property type="term" value="P:methylation"/>
    <property type="evidence" value="ECO:0007669"/>
    <property type="project" value="UniProtKB-KW"/>
</dbReference>
<name>A0ABT6EVU9_9SYNE</name>
<comment type="caution">
    <text evidence="7">The sequence shown here is derived from an EMBL/GenBank/DDBJ whole genome shotgun (WGS) entry which is preliminary data.</text>
</comment>
<gene>
    <name evidence="7" type="primary">rlmD</name>
    <name evidence="7" type="ORF">L3556_01655</name>
</gene>
<dbReference type="PANTHER" id="PTHR11061">
    <property type="entry name" value="RNA M5U METHYLTRANSFERASE"/>
    <property type="match status" value="1"/>
</dbReference>
<keyword evidence="1 4" id="KW-0489">Methyltransferase</keyword>
<dbReference type="InterPro" id="IPR029063">
    <property type="entry name" value="SAM-dependent_MTases_sf"/>
</dbReference>
<dbReference type="Gene3D" id="2.40.50.140">
    <property type="entry name" value="Nucleic acid-binding proteins"/>
    <property type="match status" value="1"/>
</dbReference>
<sequence length="457" mass="51087">MDQNTIHSPWQQGSILDVAIASLSVTGDGVGRWQDRVVFVPDTVPGDRVRVRLIRVKPSYAQGQSLELLESSPQRVRPPCIVADKCGGCQWQTVAYGEQLTAKEANVCHALERIGQFNPVPLDNIVPAPDPLGYRNKVTYPLAEHQGRVLAGYYRKGSHRLVNLNQCPVQDDRLNPLLAGIKGDIQDHRWPIYQERTHTGNLRHLGLRIGRRTGEQLITLVGRDRDLPQLEAQAQTWLEDYPGAVGVCFNHHPEPGNRIFGDRTEVIAGQAHLREILGGLEFQIGSTTFFQVNTEQAENLIHCLLEHLDLRGNEGIVDAYCGVGTLSLPLAKKGGWVVGIERHRESVAQARINAKNNQINNAEFMDAAVEDWLPQHQEKPDIVVLDPPRKGCDRRVLAALLATKPSRIVYVSCNPATLARDLRELCHQGDYRLERVQPFDFFPQTAHVETLAFLCTN</sequence>
<dbReference type="NCBIfam" id="TIGR00479">
    <property type="entry name" value="rumA"/>
    <property type="match status" value="1"/>
</dbReference>
<dbReference type="InterPro" id="IPR002792">
    <property type="entry name" value="TRAM_dom"/>
</dbReference>
<feature type="active site" description="Nucleophile" evidence="4">
    <location>
        <position position="413"/>
    </location>
</feature>
<evidence type="ECO:0000313" key="7">
    <source>
        <dbReference type="EMBL" id="MDG2989644.1"/>
    </source>
</evidence>
<feature type="active site" evidence="5">
    <location>
        <position position="413"/>
    </location>
</feature>
<feature type="binding site" evidence="4">
    <location>
        <position position="291"/>
    </location>
    <ligand>
        <name>S-adenosyl-L-methionine</name>
        <dbReference type="ChEBI" id="CHEBI:59789"/>
    </ligand>
</feature>
<dbReference type="InterPro" id="IPR010280">
    <property type="entry name" value="U5_MeTrfase_fam"/>
</dbReference>
<dbReference type="GO" id="GO:0008168">
    <property type="term" value="F:methyltransferase activity"/>
    <property type="evidence" value="ECO:0007669"/>
    <property type="project" value="UniProtKB-KW"/>
</dbReference>